<organism evidence="1 2">
    <name type="scientific">Thermodesulfovibrio aggregans</name>
    <dbReference type="NCBI Taxonomy" id="86166"/>
    <lineage>
        <taxon>Bacteria</taxon>
        <taxon>Pseudomonadati</taxon>
        <taxon>Nitrospirota</taxon>
        <taxon>Thermodesulfovibrionia</taxon>
        <taxon>Thermodesulfovibrionales</taxon>
        <taxon>Thermodesulfovibrionaceae</taxon>
        <taxon>Thermodesulfovibrio</taxon>
    </lineage>
</organism>
<evidence type="ECO:0000313" key="1">
    <source>
        <dbReference type="EMBL" id="GAQ95508.1"/>
    </source>
</evidence>
<dbReference type="OrthoDB" id="9802962at2"/>
<dbReference type="AlphaFoldDB" id="A0A0U9HRQ9"/>
<sequence length="119" mass="14312">MGSSKSNEYEELLRDWERAIDPEEDMDYAFFYHTAPAWLVVRDRIHELGLDEDERVKELDKKAIINAIKSDADMPHQRDYEDLKRWWWHFEKIADGSYPAELLPEHLREVYVKALRGDF</sequence>
<reference evidence="2" key="1">
    <citation type="submission" date="2016-01" db="EMBL/GenBank/DDBJ databases">
        <title>Draft genome sequence of Thermodesulfovibrio aggregans strain TGE-P1.</title>
        <authorList>
            <person name="Sekiguchi Y."/>
            <person name="Ohashi A."/>
            <person name="Matsuura N."/>
            <person name="Tourlousse M.D."/>
        </authorList>
    </citation>
    <scope>NUCLEOTIDE SEQUENCE [LARGE SCALE GENOMIC DNA]</scope>
    <source>
        <strain evidence="2">TGE-P1</strain>
    </source>
</reference>
<comment type="caution">
    <text evidence="1">The sequence shown here is derived from an EMBL/GenBank/DDBJ whole genome shotgun (WGS) entry which is preliminary data.</text>
</comment>
<name>A0A0U9HRQ9_9BACT</name>
<dbReference type="RefSeq" id="WP_059176940.1">
    <property type="nucleotide sequence ID" value="NZ_BCNO01000002.1"/>
</dbReference>
<protein>
    <submittedName>
        <fullName evidence="1">Uncharacterized protein</fullName>
    </submittedName>
</protein>
<gene>
    <name evidence="1" type="ORF">TAGGR_2403</name>
</gene>
<dbReference type="Proteomes" id="UP000054976">
    <property type="component" value="Unassembled WGS sequence"/>
</dbReference>
<dbReference type="EMBL" id="BCNO01000002">
    <property type="protein sequence ID" value="GAQ95508.1"/>
    <property type="molecule type" value="Genomic_DNA"/>
</dbReference>
<evidence type="ECO:0000313" key="2">
    <source>
        <dbReference type="Proteomes" id="UP000054976"/>
    </source>
</evidence>
<accession>A0A0U9HRQ9</accession>
<proteinExistence type="predicted"/>
<keyword evidence="2" id="KW-1185">Reference proteome</keyword>